<feature type="region of interest" description="Disordered" evidence="1">
    <location>
        <begin position="1"/>
        <end position="28"/>
    </location>
</feature>
<proteinExistence type="predicted"/>
<dbReference type="Proteomes" id="UP000639772">
    <property type="component" value="Unassembled WGS sequence"/>
</dbReference>
<evidence type="ECO:0000313" key="2">
    <source>
        <dbReference type="EMBL" id="KAG0453378.1"/>
    </source>
</evidence>
<reference evidence="2 3" key="1">
    <citation type="journal article" date="2020" name="Nat. Food">
        <title>A phased Vanilla planifolia genome enables genetic improvement of flavour and production.</title>
        <authorList>
            <person name="Hasing T."/>
            <person name="Tang H."/>
            <person name="Brym M."/>
            <person name="Khazi F."/>
            <person name="Huang T."/>
            <person name="Chambers A.H."/>
        </authorList>
    </citation>
    <scope>NUCLEOTIDE SEQUENCE [LARGE SCALE GENOMIC DNA]</scope>
    <source>
        <tissue evidence="2">Leaf</tissue>
    </source>
</reference>
<evidence type="ECO:0000256" key="1">
    <source>
        <dbReference type="SAM" id="MobiDB-lite"/>
    </source>
</evidence>
<organism evidence="2 3">
    <name type="scientific">Vanilla planifolia</name>
    <name type="common">Vanilla</name>
    <dbReference type="NCBI Taxonomy" id="51239"/>
    <lineage>
        <taxon>Eukaryota</taxon>
        <taxon>Viridiplantae</taxon>
        <taxon>Streptophyta</taxon>
        <taxon>Embryophyta</taxon>
        <taxon>Tracheophyta</taxon>
        <taxon>Spermatophyta</taxon>
        <taxon>Magnoliopsida</taxon>
        <taxon>Liliopsida</taxon>
        <taxon>Asparagales</taxon>
        <taxon>Orchidaceae</taxon>
        <taxon>Vanilloideae</taxon>
        <taxon>Vanilleae</taxon>
        <taxon>Vanilla</taxon>
    </lineage>
</organism>
<name>A0A835PL74_VANPL</name>
<comment type="caution">
    <text evidence="2">The sequence shown here is derived from an EMBL/GenBank/DDBJ whole genome shotgun (WGS) entry which is preliminary data.</text>
</comment>
<dbReference type="EMBL" id="JADCNM010000014">
    <property type="protein sequence ID" value="KAG0453378.1"/>
    <property type="molecule type" value="Genomic_DNA"/>
</dbReference>
<accession>A0A835PL74</accession>
<sequence length="59" mass="6192">MMPCTARTAAPNQKMRIGDGGAQSAGNHGCSSTAAVLTIEAEMLEKREMARRGPCVGDR</sequence>
<dbReference type="AlphaFoldDB" id="A0A835PL74"/>
<evidence type="ECO:0000313" key="3">
    <source>
        <dbReference type="Proteomes" id="UP000639772"/>
    </source>
</evidence>
<protein>
    <submittedName>
        <fullName evidence="2">Uncharacterized protein</fullName>
    </submittedName>
</protein>
<gene>
    <name evidence="2" type="ORF">HPP92_024682</name>
</gene>